<keyword evidence="1" id="KW-1133">Transmembrane helix</keyword>
<dbReference type="EMBL" id="JAKEVY010000002">
    <property type="protein sequence ID" value="MCF1714435.1"/>
    <property type="molecule type" value="Genomic_DNA"/>
</dbReference>
<feature type="transmembrane region" description="Helical" evidence="1">
    <location>
        <begin position="91"/>
        <end position="109"/>
    </location>
</feature>
<dbReference type="InterPro" id="IPR036249">
    <property type="entry name" value="Thioredoxin-like_sf"/>
</dbReference>
<evidence type="ECO:0000256" key="1">
    <source>
        <dbReference type="SAM" id="Phobius"/>
    </source>
</evidence>
<keyword evidence="3" id="KW-1185">Reference proteome</keyword>
<name>A0ABS9BGM9_9BACT</name>
<dbReference type="Proteomes" id="UP001200145">
    <property type="component" value="Unassembled WGS sequence"/>
</dbReference>
<proteinExistence type="predicted"/>
<keyword evidence="1" id="KW-0812">Transmembrane</keyword>
<dbReference type="SUPFAM" id="SSF52833">
    <property type="entry name" value="Thioredoxin-like"/>
    <property type="match status" value="1"/>
</dbReference>
<evidence type="ECO:0000313" key="2">
    <source>
        <dbReference type="EMBL" id="MCF1714435.1"/>
    </source>
</evidence>
<feature type="transmembrane region" description="Helical" evidence="1">
    <location>
        <begin position="64"/>
        <end position="85"/>
    </location>
</feature>
<feature type="transmembrane region" description="Helical" evidence="1">
    <location>
        <begin position="35"/>
        <end position="52"/>
    </location>
</feature>
<keyword evidence="1" id="KW-0472">Membrane</keyword>
<organism evidence="2 3">
    <name type="scientific">Flavihumibacter fluminis</name>
    <dbReference type="NCBI Taxonomy" id="2909236"/>
    <lineage>
        <taxon>Bacteria</taxon>
        <taxon>Pseudomonadati</taxon>
        <taxon>Bacteroidota</taxon>
        <taxon>Chitinophagia</taxon>
        <taxon>Chitinophagales</taxon>
        <taxon>Chitinophagaceae</taxon>
        <taxon>Flavihumibacter</taxon>
    </lineage>
</organism>
<sequence>MGTSLKRYTTMILAAAAFGFVFTAILYNLGIQQFAVKYMLIGASYFLFYLFLAKWLKEINQYHIAISLAIVPFLIDASTVITNPALVPLRFPFSTTFLLIGIVSGLVLIKKSSAFYGLLLFFLIYSFLSWKYFIPSIIFTDQIVDNKKLDPSILSTRFLDLNRDTVGIGSSGSEIIFMELFFVGCAPCEKKEEMFLELYKRTPSQKFQTVFICEGRISSFEQFKQYARESKLKNKVQFLYNFDSSFNEKIQNEYGFPYELVFKNNQLIRTFSGYNDESFENHLTYRVSLLK</sequence>
<dbReference type="RefSeq" id="WP_234865111.1">
    <property type="nucleotide sequence ID" value="NZ_JAKEVY010000002.1"/>
</dbReference>
<protein>
    <recommendedName>
        <fullName evidence="4">Thioredoxin domain-containing protein</fullName>
    </recommendedName>
</protein>
<gene>
    <name evidence="2" type="ORF">L0U88_07330</name>
</gene>
<reference evidence="2 3" key="1">
    <citation type="submission" date="2022-01" db="EMBL/GenBank/DDBJ databases">
        <title>Flavihumibacter sp. nov., isolated from sediment of a river.</title>
        <authorList>
            <person name="Liu H."/>
        </authorList>
    </citation>
    <scope>NUCLEOTIDE SEQUENCE [LARGE SCALE GENOMIC DNA]</scope>
    <source>
        <strain evidence="2 3">RY-1</strain>
    </source>
</reference>
<dbReference type="Gene3D" id="3.40.30.10">
    <property type="entry name" value="Glutaredoxin"/>
    <property type="match status" value="1"/>
</dbReference>
<evidence type="ECO:0000313" key="3">
    <source>
        <dbReference type="Proteomes" id="UP001200145"/>
    </source>
</evidence>
<feature type="transmembrane region" description="Helical" evidence="1">
    <location>
        <begin position="114"/>
        <end position="133"/>
    </location>
</feature>
<evidence type="ECO:0008006" key="4">
    <source>
        <dbReference type="Google" id="ProtNLM"/>
    </source>
</evidence>
<feature type="transmembrane region" description="Helical" evidence="1">
    <location>
        <begin position="12"/>
        <end position="29"/>
    </location>
</feature>
<comment type="caution">
    <text evidence="2">The sequence shown here is derived from an EMBL/GenBank/DDBJ whole genome shotgun (WGS) entry which is preliminary data.</text>
</comment>
<accession>A0ABS9BGM9</accession>